<dbReference type="GeneID" id="114828309"/>
<name>A0AAJ7WI33_9ACAR</name>
<evidence type="ECO:0000256" key="2">
    <source>
        <dbReference type="SAM" id="SignalP"/>
    </source>
</evidence>
<feature type="region of interest" description="Disordered" evidence="1">
    <location>
        <begin position="125"/>
        <end position="144"/>
    </location>
</feature>
<reference evidence="4" key="1">
    <citation type="submission" date="2025-08" db="UniProtKB">
        <authorList>
            <consortium name="RefSeq"/>
        </authorList>
    </citation>
    <scope>IDENTIFICATION</scope>
</reference>
<feature type="chain" id="PRO_5042520197" evidence="2">
    <location>
        <begin position="30"/>
        <end position="168"/>
    </location>
</feature>
<feature type="signal peptide" evidence="2">
    <location>
        <begin position="1"/>
        <end position="29"/>
    </location>
</feature>
<evidence type="ECO:0000313" key="4">
    <source>
        <dbReference type="RefSeq" id="XP_028967770.1"/>
    </source>
</evidence>
<dbReference type="RefSeq" id="XP_028967770.1">
    <property type="nucleotide sequence ID" value="XM_029111937.1"/>
</dbReference>
<dbReference type="KEGG" id="goe:114828309"/>
<feature type="compositionally biased region" description="Polar residues" evidence="1">
    <location>
        <begin position="125"/>
        <end position="135"/>
    </location>
</feature>
<proteinExistence type="predicted"/>
<accession>A0AAJ7WI33</accession>
<keyword evidence="3" id="KW-1185">Reference proteome</keyword>
<organism evidence="3 4">
    <name type="scientific">Galendromus occidentalis</name>
    <name type="common">western predatory mite</name>
    <dbReference type="NCBI Taxonomy" id="34638"/>
    <lineage>
        <taxon>Eukaryota</taxon>
        <taxon>Metazoa</taxon>
        <taxon>Ecdysozoa</taxon>
        <taxon>Arthropoda</taxon>
        <taxon>Chelicerata</taxon>
        <taxon>Arachnida</taxon>
        <taxon>Acari</taxon>
        <taxon>Parasitiformes</taxon>
        <taxon>Mesostigmata</taxon>
        <taxon>Gamasina</taxon>
        <taxon>Phytoseioidea</taxon>
        <taxon>Phytoseiidae</taxon>
        <taxon>Typhlodrominae</taxon>
        <taxon>Galendromus</taxon>
    </lineage>
</organism>
<dbReference type="Proteomes" id="UP000694867">
    <property type="component" value="Unplaced"/>
</dbReference>
<protein>
    <submittedName>
        <fullName evidence="4">Uncharacterized protein LOC114828309</fullName>
    </submittedName>
</protein>
<gene>
    <name evidence="4" type="primary">LOC114828309</name>
</gene>
<dbReference type="AlphaFoldDB" id="A0AAJ7WI33"/>
<evidence type="ECO:0000256" key="1">
    <source>
        <dbReference type="SAM" id="MobiDB-lite"/>
    </source>
</evidence>
<evidence type="ECO:0000313" key="3">
    <source>
        <dbReference type="Proteomes" id="UP000694867"/>
    </source>
</evidence>
<keyword evidence="2" id="KW-0732">Signal</keyword>
<sequence>MLHNTLSSAVNAKFIHVFALLILLREVSAAVTTKIPEKACENPLFNSNITKSQANAVIGEMLIKFGVEPDFAPNAFQCMYYFSHIDLYMQARHEIHPADFPDVREANEEFFECLSQLSHGSNEVFNEVAPSSQQKPQRRGRMSPPLNPTLVALCGMKEGQWEFPRNIF</sequence>